<name>A0ABD6AY15_9EURY</name>
<dbReference type="InterPro" id="IPR015943">
    <property type="entry name" value="WD40/YVTN_repeat-like_dom_sf"/>
</dbReference>
<feature type="non-terminal residue" evidence="1">
    <location>
        <position position="176"/>
    </location>
</feature>
<accession>A0ABD6AY15</accession>
<dbReference type="EMBL" id="JBHUDC010000008">
    <property type="protein sequence ID" value="MFD1514721.1"/>
    <property type="molecule type" value="Genomic_DNA"/>
</dbReference>
<organism evidence="1 2">
    <name type="scientific">Halomarina rubra</name>
    <dbReference type="NCBI Taxonomy" id="2071873"/>
    <lineage>
        <taxon>Archaea</taxon>
        <taxon>Methanobacteriati</taxon>
        <taxon>Methanobacteriota</taxon>
        <taxon>Stenosarchaea group</taxon>
        <taxon>Halobacteria</taxon>
        <taxon>Halobacteriales</taxon>
        <taxon>Natronomonadaceae</taxon>
        <taxon>Halomarina</taxon>
    </lineage>
</organism>
<dbReference type="SUPFAM" id="SSF110296">
    <property type="entry name" value="Oligoxyloglucan reducing end-specific cellobiohydrolase"/>
    <property type="match status" value="1"/>
</dbReference>
<keyword evidence="2" id="KW-1185">Reference proteome</keyword>
<sequence>MKLGEAVGEVAFCTEGLDVGTWTSREGFRRRGRLPVETDPTNVPFSLTTWGPTRALLDRLAGTITTSNVWHVRDDTLLATADQDVFRSTNGGYSWRRVHELPASSGPMGVLPTSVCVTDDAVYLAEYPLGDDPARVLVSRDDGVTWTTFHERDDVRHFHGVYRDPYTDTLWGTTGG</sequence>
<reference evidence="1 2" key="1">
    <citation type="journal article" date="2019" name="Int. J. Syst. Evol. Microbiol.">
        <title>The Global Catalogue of Microorganisms (GCM) 10K type strain sequencing project: providing services to taxonomists for standard genome sequencing and annotation.</title>
        <authorList>
            <consortium name="The Broad Institute Genomics Platform"/>
            <consortium name="The Broad Institute Genome Sequencing Center for Infectious Disease"/>
            <person name="Wu L."/>
            <person name="Ma J."/>
        </authorList>
    </citation>
    <scope>NUCLEOTIDE SEQUENCE [LARGE SCALE GENOMIC DNA]</scope>
    <source>
        <strain evidence="1 2">CGMCC 1.12563</strain>
    </source>
</reference>
<protein>
    <submittedName>
        <fullName evidence="1">WD40/YVTN/BNR-like repeat-containing protein</fullName>
    </submittedName>
</protein>
<comment type="caution">
    <text evidence="1">The sequence shown here is derived from an EMBL/GenBank/DDBJ whole genome shotgun (WGS) entry which is preliminary data.</text>
</comment>
<evidence type="ECO:0000313" key="1">
    <source>
        <dbReference type="EMBL" id="MFD1514721.1"/>
    </source>
</evidence>
<dbReference type="Proteomes" id="UP001597187">
    <property type="component" value="Unassembled WGS sequence"/>
</dbReference>
<proteinExistence type="predicted"/>
<gene>
    <name evidence="1" type="ORF">ACFSBT_15680</name>
</gene>
<evidence type="ECO:0000313" key="2">
    <source>
        <dbReference type="Proteomes" id="UP001597187"/>
    </source>
</evidence>
<dbReference type="AlphaFoldDB" id="A0ABD6AY15"/>
<dbReference type="RefSeq" id="WP_369694262.1">
    <property type="nucleotide sequence ID" value="NZ_JALXFV010000008.1"/>
</dbReference>
<dbReference type="Gene3D" id="2.130.10.10">
    <property type="entry name" value="YVTN repeat-like/Quinoprotein amine dehydrogenase"/>
    <property type="match status" value="1"/>
</dbReference>